<comment type="caution">
    <text evidence="1">The sequence shown here is derived from an EMBL/GenBank/DDBJ whole genome shotgun (WGS) entry which is preliminary data.</text>
</comment>
<dbReference type="OrthoDB" id="1921626at2759"/>
<dbReference type="Pfam" id="PF11317">
    <property type="entry name" value="DUF3119"/>
    <property type="match status" value="1"/>
</dbReference>
<evidence type="ECO:0000313" key="1">
    <source>
        <dbReference type="EMBL" id="GAX83525.1"/>
    </source>
</evidence>
<keyword evidence="2" id="KW-1185">Reference proteome</keyword>
<accession>A0A250XKB3</accession>
<dbReference type="AlphaFoldDB" id="A0A250XKB3"/>
<dbReference type="InterPro" id="IPR021467">
    <property type="entry name" value="DUF3119"/>
</dbReference>
<gene>
    <name evidence="1" type="ORF">CEUSTIGMA_g10950.t1</name>
</gene>
<proteinExistence type="predicted"/>
<evidence type="ECO:0000313" key="2">
    <source>
        <dbReference type="Proteomes" id="UP000232323"/>
    </source>
</evidence>
<name>A0A250XKB3_9CHLO</name>
<sequence length="191" mass="21280">MASTIMKSGLNLQTLSLQPRFNHRGLRFKPQALFGGLFGSKPSRPVKPPPRPTVVPEPSFNIPISLVAISALEGYEGWTGLAAFTAVLGIFLSIQATRIRFLFDDEGLSVIRAGEETENVFVGGSNKWSYESFINWEYWFPGFPVLVYFKESQTKPEGQIHFFPIIFNGKQLYDVMAERCGPSQGSGPKDE</sequence>
<dbReference type="Proteomes" id="UP000232323">
    <property type="component" value="Unassembled WGS sequence"/>
</dbReference>
<evidence type="ECO:0008006" key="3">
    <source>
        <dbReference type="Google" id="ProtNLM"/>
    </source>
</evidence>
<dbReference type="EMBL" id="BEGY01000100">
    <property type="protein sequence ID" value="GAX83525.1"/>
    <property type="molecule type" value="Genomic_DNA"/>
</dbReference>
<dbReference type="PANTHER" id="PTHR35550">
    <property type="match status" value="1"/>
</dbReference>
<protein>
    <recommendedName>
        <fullName evidence="3">DUF3119 family protein</fullName>
    </recommendedName>
</protein>
<reference evidence="1 2" key="1">
    <citation type="submission" date="2017-08" db="EMBL/GenBank/DDBJ databases">
        <title>Acidophilic green algal genome provides insights into adaptation to an acidic environment.</title>
        <authorList>
            <person name="Hirooka S."/>
            <person name="Hirose Y."/>
            <person name="Kanesaki Y."/>
            <person name="Higuchi S."/>
            <person name="Fujiwara T."/>
            <person name="Onuma R."/>
            <person name="Era A."/>
            <person name="Ohbayashi R."/>
            <person name="Uzuka A."/>
            <person name="Nozaki H."/>
            <person name="Yoshikawa H."/>
            <person name="Miyagishima S.Y."/>
        </authorList>
    </citation>
    <scope>NUCLEOTIDE SEQUENCE [LARGE SCALE GENOMIC DNA]</scope>
    <source>
        <strain evidence="1 2">NIES-2499</strain>
    </source>
</reference>
<organism evidence="1 2">
    <name type="scientific">Chlamydomonas eustigma</name>
    <dbReference type="NCBI Taxonomy" id="1157962"/>
    <lineage>
        <taxon>Eukaryota</taxon>
        <taxon>Viridiplantae</taxon>
        <taxon>Chlorophyta</taxon>
        <taxon>core chlorophytes</taxon>
        <taxon>Chlorophyceae</taxon>
        <taxon>CS clade</taxon>
        <taxon>Chlamydomonadales</taxon>
        <taxon>Chlamydomonadaceae</taxon>
        <taxon>Chlamydomonas</taxon>
    </lineage>
</organism>
<dbReference type="PANTHER" id="PTHR35550:SF2">
    <property type="entry name" value="OS05G0401200 PROTEIN"/>
    <property type="match status" value="1"/>
</dbReference>